<evidence type="ECO:0000256" key="5">
    <source>
        <dbReference type="SAM" id="MobiDB-lite"/>
    </source>
</evidence>
<dbReference type="GO" id="GO:0008170">
    <property type="term" value="F:N-methyltransferase activity"/>
    <property type="evidence" value="ECO:0007669"/>
    <property type="project" value="InterPro"/>
</dbReference>
<dbReference type="GO" id="GO:0003677">
    <property type="term" value="F:DNA binding"/>
    <property type="evidence" value="ECO:0007669"/>
    <property type="project" value="InterPro"/>
</dbReference>
<dbReference type="InterPro" id="IPR029063">
    <property type="entry name" value="SAM-dependent_MTases_sf"/>
</dbReference>
<evidence type="ECO:0000256" key="3">
    <source>
        <dbReference type="ARBA" id="ARBA00022679"/>
    </source>
</evidence>
<feature type="region of interest" description="Disordered" evidence="5">
    <location>
        <begin position="1"/>
        <end position="37"/>
    </location>
</feature>
<dbReference type="InterPro" id="IPR002295">
    <property type="entry name" value="N4/N6-MTase_EcoPI_Mod-like"/>
</dbReference>
<dbReference type="EMBL" id="WMKA01000005">
    <property type="protein sequence ID" value="MTG88042.1"/>
    <property type="molecule type" value="Genomic_DNA"/>
</dbReference>
<dbReference type="InterPro" id="IPR002941">
    <property type="entry name" value="DNA_methylase_N4/N6"/>
</dbReference>
<feature type="compositionally biased region" description="Low complexity" evidence="5">
    <location>
        <begin position="1"/>
        <end position="17"/>
    </location>
</feature>
<organism evidence="7 8">
    <name type="scientific">Cellulosimicrobium composti</name>
    <dbReference type="NCBI Taxonomy" id="2672572"/>
    <lineage>
        <taxon>Bacteria</taxon>
        <taxon>Bacillati</taxon>
        <taxon>Actinomycetota</taxon>
        <taxon>Actinomycetes</taxon>
        <taxon>Micrococcales</taxon>
        <taxon>Promicromonosporaceae</taxon>
        <taxon>Cellulosimicrobium</taxon>
    </lineage>
</organism>
<evidence type="ECO:0000313" key="8">
    <source>
        <dbReference type="Proteomes" id="UP000440668"/>
    </source>
</evidence>
<dbReference type="InterPro" id="IPR002052">
    <property type="entry name" value="DNA_methylase_N6_adenine_CS"/>
</dbReference>
<comment type="caution">
    <text evidence="7">The sequence shown here is derived from an EMBL/GenBank/DDBJ whole genome shotgun (WGS) entry which is preliminary data.</text>
</comment>
<dbReference type="GO" id="GO:0032259">
    <property type="term" value="P:methylation"/>
    <property type="evidence" value="ECO:0007669"/>
    <property type="project" value="UniProtKB-KW"/>
</dbReference>
<dbReference type="PROSITE" id="PS00092">
    <property type="entry name" value="N6_MTASE"/>
    <property type="match status" value="1"/>
</dbReference>
<evidence type="ECO:0000256" key="2">
    <source>
        <dbReference type="ARBA" id="ARBA00022603"/>
    </source>
</evidence>
<sequence>MSGASSTLTTSNNTASRTESRIVTEPFEPIDTLAGPGEAKTNAQTLARLLGEVFPEAVTEDGIDFEALKQLVGEEALPSTAEKFGLSWPGKAASRRLALLPPTGTLLPRPDESVQWDSTKNIVIEGDNLEVLRLLRRAYAGKVDVIYIDPPYNTGSDLVYHDSRVTPKDEFEAQVGERDDEGRLVKNTDASGRRHSAWLDMMHPRLWAARDLLKQTGVVIAAIDDNEHANLRMLLDQVFGSENFLANVVWQGSGKNDARFTSGGLDYMLIYAANKNVLVANDVRFKTPKKGYDLVIEAGAKAWEKSKHNAAVATELFREWWRTRPDTEPGLKAYSEIDEQGRIFTRDNLASPNPRENLRFDVLHPKTGKPVPMHPNGWRLSREAMDERIKQGQIIFGPDHTTTPRFKRLLSDMDEQAIRPIVTQERAPASDGLARLLGEKVFDYPKDTGVLGTWINAVSGSNRDAVVLDFFAGSGSTGHAVMELNATDALEDPEAGGRRQYILVQIDEPVEHAKYKTIADIARERLRRAGKAIADVQGLNAGSLDLGFRSYHLAESNTRKWDGTIGEQSLEDAVATAVDNLLPGRTTDDLLVEMMLRLGLELTTPVEQREVGGSPLYNLGGGTMFAYFGTDITVDESKQIAQAIRTWRDEEGPVTEAAVVVRDTGFADSAAKLNLAAALNQAGITNLRSI</sequence>
<evidence type="ECO:0000256" key="4">
    <source>
        <dbReference type="ARBA" id="ARBA00022691"/>
    </source>
</evidence>
<reference evidence="7 8" key="1">
    <citation type="submission" date="2019-11" db="EMBL/GenBank/DDBJ databases">
        <title>Cellulosimicrobium composti sp. nov. isolated from a compost.</title>
        <authorList>
            <person name="Yang Y."/>
        </authorList>
    </citation>
    <scope>NUCLEOTIDE SEQUENCE [LARGE SCALE GENOMIC DNA]</scope>
    <source>
        <strain evidence="7 8">BIT-GX5</strain>
    </source>
</reference>
<accession>A0A6N7ZFE6</accession>
<dbReference type="AlphaFoldDB" id="A0A6N7ZFE6"/>
<proteinExistence type="inferred from homology"/>
<evidence type="ECO:0000256" key="1">
    <source>
        <dbReference type="ARBA" id="ARBA00006594"/>
    </source>
</evidence>
<evidence type="ECO:0000259" key="6">
    <source>
        <dbReference type="Pfam" id="PF01555"/>
    </source>
</evidence>
<dbReference type="PIRSF" id="PIRSF015855">
    <property type="entry name" value="TypeIII_Mtase_mKpnI"/>
    <property type="match status" value="1"/>
</dbReference>
<dbReference type="Proteomes" id="UP000440668">
    <property type="component" value="Unassembled WGS sequence"/>
</dbReference>
<keyword evidence="4" id="KW-0949">S-adenosyl-L-methionine</keyword>
<keyword evidence="3 7" id="KW-0808">Transferase</keyword>
<feature type="domain" description="DNA methylase N-4/N-6" evidence="6">
    <location>
        <begin position="143"/>
        <end position="506"/>
    </location>
</feature>
<dbReference type="Pfam" id="PF01555">
    <property type="entry name" value="N6_N4_Mtase"/>
    <property type="match status" value="1"/>
</dbReference>
<keyword evidence="2 7" id="KW-0489">Methyltransferase</keyword>
<name>A0A6N7ZFE6_9MICO</name>
<gene>
    <name evidence="7" type="ORF">GJV82_03585</name>
</gene>
<dbReference type="Gene3D" id="3.40.50.150">
    <property type="entry name" value="Vaccinia Virus protein VP39"/>
    <property type="match status" value="1"/>
</dbReference>
<comment type="similarity">
    <text evidence="1">Belongs to the N(4)/N(6)-methyltransferase family.</text>
</comment>
<dbReference type="SUPFAM" id="SSF53335">
    <property type="entry name" value="S-adenosyl-L-methionine-dependent methyltransferases"/>
    <property type="match status" value="1"/>
</dbReference>
<protein>
    <submittedName>
        <fullName evidence="7">Site-specific DNA-methyltransferase</fullName>
    </submittedName>
</protein>
<evidence type="ECO:0000313" key="7">
    <source>
        <dbReference type="EMBL" id="MTG88042.1"/>
    </source>
</evidence>